<dbReference type="InterPro" id="IPR008969">
    <property type="entry name" value="CarboxyPept-like_regulatory"/>
</dbReference>
<sequence length="777" mass="87309">MSKRLIFLCSTLLLVLLDPVLAAAQDKFTVSGTIRSARTGETLIGAVIRTGGQTTVSNEYGFYSITLAKGKYSFEISAVGLQTQKQDIVLDKHISLDIILSEQTTVLEDVTVSSSTSRGRSLASPQMGVERLSAKEMQNIPVLLGERDVLKTIQLLPGIKSAGDGNSGFYVRGGAADQNLILLDEAPVYNASHLLGFFSTFNSDAIKDITVYKGGMPAQYGGRLSSVLDIKMNDGNNQNFGGSGGIGLISSKINLEGPIQKDKSSFLLTGRRTYADLFLKLSPDTSVNRNTLYFYDLNAKMNYILGKKDRLYLSGYFGRDVLKVQDLFGIDWGNSTATLRWNHVFSNKLFSNTSLVYSNYDFKVFINSGVNKFNILSQIRDWNLKEEMQWFLNSRNNIRFGVNSIFHTMRPGEVTSEETSAINSVFKQKRYSLENAAFASNNWKATDQLNVSYGVRLSAMSVLGKGDFYTIDGAGNVLDTMRYKSGEVVKTYWNLEPRVSASWQLNNYSSVKGAYVRNVQNLHLISNSTSSTPDDKWVASNNNIKPEVSDMVSLGYYRNLKGGRYELTVETYYKTMQNQLDYRDGADVFSNLDAIETQLLFGKGRAYGIEFQLKKKTGRFTGWISYTLAKSERKINGINNGNWYNAKQDRTHDISIVASYEASRKWTLSANWVYYTGNAVTFPAGKYLINNQVVFYYPERNGYRMPSYHRLDLGATLKMREKKRFSSELNISIYNAYGRENAYTITFRKSETDPTATEAVRTALFKFVPSVSYNFKF</sequence>
<dbReference type="PROSITE" id="PS52016">
    <property type="entry name" value="TONB_DEPENDENT_REC_3"/>
    <property type="match status" value="1"/>
</dbReference>
<comment type="subcellular location">
    <subcellularLocation>
        <location evidence="1 8">Cell outer membrane</location>
        <topology evidence="1 8">Multi-pass membrane protein</topology>
    </subcellularLocation>
</comment>
<protein>
    <submittedName>
        <fullName evidence="12">Outer membrane receptor for ferrienterochelin and colicins</fullName>
    </submittedName>
</protein>
<keyword evidence="7 8" id="KW-0998">Cell outer membrane</keyword>
<feature type="domain" description="TonB-dependent transporter Oar-like beta-barrel" evidence="11">
    <location>
        <begin position="419"/>
        <end position="533"/>
    </location>
</feature>
<keyword evidence="13" id="KW-1185">Reference proteome</keyword>
<dbReference type="InterPro" id="IPR012910">
    <property type="entry name" value="Plug_dom"/>
</dbReference>
<gene>
    <name evidence="12" type="ORF">SAMN04488132_11323</name>
</gene>
<keyword evidence="5 9" id="KW-0732">Signal</keyword>
<proteinExistence type="inferred from homology"/>
<evidence type="ECO:0000256" key="8">
    <source>
        <dbReference type="PROSITE-ProRule" id="PRU01360"/>
    </source>
</evidence>
<evidence type="ECO:0000256" key="1">
    <source>
        <dbReference type="ARBA" id="ARBA00004571"/>
    </source>
</evidence>
<dbReference type="InterPro" id="IPR039426">
    <property type="entry name" value="TonB-dep_rcpt-like"/>
</dbReference>
<dbReference type="InterPro" id="IPR036942">
    <property type="entry name" value="Beta-barrel_TonB_sf"/>
</dbReference>
<evidence type="ECO:0000259" key="11">
    <source>
        <dbReference type="Pfam" id="PF25183"/>
    </source>
</evidence>
<dbReference type="GO" id="GO:0009279">
    <property type="term" value="C:cell outer membrane"/>
    <property type="evidence" value="ECO:0007669"/>
    <property type="project" value="UniProtKB-SubCell"/>
</dbReference>
<dbReference type="Gene3D" id="2.170.130.10">
    <property type="entry name" value="TonB-dependent receptor, plug domain"/>
    <property type="match status" value="1"/>
</dbReference>
<dbReference type="Gene3D" id="2.40.170.20">
    <property type="entry name" value="TonB-dependent receptor, beta-barrel domain"/>
    <property type="match status" value="1"/>
</dbReference>
<keyword evidence="3 8" id="KW-1134">Transmembrane beta strand</keyword>
<evidence type="ECO:0000256" key="9">
    <source>
        <dbReference type="SAM" id="SignalP"/>
    </source>
</evidence>
<dbReference type="GO" id="GO:0044718">
    <property type="term" value="P:siderophore transmembrane transport"/>
    <property type="evidence" value="ECO:0007669"/>
    <property type="project" value="TreeGrafter"/>
</dbReference>
<feature type="chain" id="PRO_5012910868" evidence="9">
    <location>
        <begin position="25"/>
        <end position="777"/>
    </location>
</feature>
<dbReference type="PANTHER" id="PTHR30069">
    <property type="entry name" value="TONB-DEPENDENT OUTER MEMBRANE RECEPTOR"/>
    <property type="match status" value="1"/>
</dbReference>
<dbReference type="Pfam" id="PF25183">
    <property type="entry name" value="OMP_b-brl_4"/>
    <property type="match status" value="1"/>
</dbReference>
<dbReference type="PANTHER" id="PTHR30069:SF29">
    <property type="entry name" value="HEMOGLOBIN AND HEMOGLOBIN-HAPTOGLOBIN-BINDING PROTEIN 1-RELATED"/>
    <property type="match status" value="1"/>
</dbReference>
<dbReference type="SUPFAM" id="SSF56935">
    <property type="entry name" value="Porins"/>
    <property type="match status" value="1"/>
</dbReference>
<dbReference type="RefSeq" id="WP_078832642.1">
    <property type="nucleotide sequence ID" value="NZ_FUWH01000013.1"/>
</dbReference>
<feature type="domain" description="TonB-dependent receptor plug" evidence="10">
    <location>
        <begin position="145"/>
        <end position="223"/>
    </location>
</feature>
<evidence type="ECO:0000256" key="3">
    <source>
        <dbReference type="ARBA" id="ARBA00022452"/>
    </source>
</evidence>
<dbReference type="SUPFAM" id="SSF49464">
    <property type="entry name" value="Carboxypeptidase regulatory domain-like"/>
    <property type="match status" value="1"/>
</dbReference>
<dbReference type="InterPro" id="IPR037066">
    <property type="entry name" value="Plug_dom_sf"/>
</dbReference>
<evidence type="ECO:0000259" key="10">
    <source>
        <dbReference type="Pfam" id="PF07715"/>
    </source>
</evidence>
<dbReference type="Pfam" id="PF13715">
    <property type="entry name" value="CarbopepD_reg_2"/>
    <property type="match status" value="1"/>
</dbReference>
<evidence type="ECO:0000256" key="5">
    <source>
        <dbReference type="ARBA" id="ARBA00022729"/>
    </source>
</evidence>
<evidence type="ECO:0000256" key="4">
    <source>
        <dbReference type="ARBA" id="ARBA00022692"/>
    </source>
</evidence>
<reference evidence="12 13" key="1">
    <citation type="submission" date="2017-02" db="EMBL/GenBank/DDBJ databases">
        <authorList>
            <person name="Peterson S.W."/>
        </authorList>
    </citation>
    <scope>NUCLEOTIDE SEQUENCE [LARGE SCALE GENOMIC DNA]</scope>
    <source>
        <strain evidence="12 13">DSM 22335</strain>
    </source>
</reference>
<feature type="signal peptide" evidence="9">
    <location>
        <begin position="1"/>
        <end position="24"/>
    </location>
</feature>
<dbReference type="Pfam" id="PF07715">
    <property type="entry name" value="Plug"/>
    <property type="match status" value="1"/>
</dbReference>
<keyword evidence="4 8" id="KW-0812">Transmembrane</keyword>
<evidence type="ECO:0000256" key="6">
    <source>
        <dbReference type="ARBA" id="ARBA00023136"/>
    </source>
</evidence>
<keyword evidence="12" id="KW-0675">Receptor</keyword>
<comment type="similarity">
    <text evidence="8">Belongs to the TonB-dependent receptor family.</text>
</comment>
<dbReference type="Proteomes" id="UP000190888">
    <property type="component" value="Unassembled WGS sequence"/>
</dbReference>
<dbReference type="InterPro" id="IPR057601">
    <property type="entry name" value="Oar-like_b-barrel"/>
</dbReference>
<dbReference type="Gene3D" id="2.60.40.1120">
    <property type="entry name" value="Carboxypeptidase-like, regulatory domain"/>
    <property type="match status" value="1"/>
</dbReference>
<dbReference type="AlphaFoldDB" id="A0A1T4RKH6"/>
<keyword evidence="6 8" id="KW-0472">Membrane</keyword>
<accession>A0A1T4RKH6</accession>
<keyword evidence="2 8" id="KW-0813">Transport</keyword>
<dbReference type="STRING" id="413434.SAMN04488132_11323"/>
<dbReference type="OrthoDB" id="9803050at2"/>
<dbReference type="EMBL" id="FUWH01000013">
    <property type="protein sequence ID" value="SKA16494.1"/>
    <property type="molecule type" value="Genomic_DNA"/>
</dbReference>
<organism evidence="12 13">
    <name type="scientific">Sediminibacterium ginsengisoli</name>
    <dbReference type="NCBI Taxonomy" id="413434"/>
    <lineage>
        <taxon>Bacteria</taxon>
        <taxon>Pseudomonadati</taxon>
        <taxon>Bacteroidota</taxon>
        <taxon>Chitinophagia</taxon>
        <taxon>Chitinophagales</taxon>
        <taxon>Chitinophagaceae</taxon>
        <taxon>Sediminibacterium</taxon>
    </lineage>
</organism>
<dbReference type="GO" id="GO:0015344">
    <property type="term" value="F:siderophore uptake transmembrane transporter activity"/>
    <property type="evidence" value="ECO:0007669"/>
    <property type="project" value="TreeGrafter"/>
</dbReference>
<evidence type="ECO:0000256" key="2">
    <source>
        <dbReference type="ARBA" id="ARBA00022448"/>
    </source>
</evidence>
<name>A0A1T4RKH6_9BACT</name>
<evidence type="ECO:0000256" key="7">
    <source>
        <dbReference type="ARBA" id="ARBA00023237"/>
    </source>
</evidence>
<evidence type="ECO:0000313" key="13">
    <source>
        <dbReference type="Proteomes" id="UP000190888"/>
    </source>
</evidence>
<evidence type="ECO:0000313" key="12">
    <source>
        <dbReference type="EMBL" id="SKA16494.1"/>
    </source>
</evidence>